<evidence type="ECO:0000256" key="15">
    <source>
        <dbReference type="ARBA" id="ARBA00023136"/>
    </source>
</evidence>
<dbReference type="CTD" id="4536"/>
<keyword evidence="6 18" id="KW-0679">Respiratory chain</keyword>
<feature type="transmembrane region" description="Helical" evidence="18">
    <location>
        <begin position="274"/>
        <end position="294"/>
    </location>
</feature>
<comment type="function">
    <text evidence="18">Core subunit of the mitochondrial membrane respiratory chain NADH dehydrogenase (Complex I) which catalyzes electron transfer from NADH through the respiratory chain, using ubiquinone as an electron acceptor. Essential for the catalytic activity and assembly of complex I.</text>
</comment>
<feature type="transmembrane region" description="Helical" evidence="18">
    <location>
        <begin position="202"/>
        <end position="220"/>
    </location>
</feature>
<name>A0A0S2LLN4_9EUTH</name>
<feature type="transmembrane region" description="Helical" evidence="18">
    <location>
        <begin position="93"/>
        <end position="115"/>
    </location>
</feature>
<geneLocation type="mitochondrion" evidence="21"/>
<comment type="subcellular location">
    <subcellularLocation>
        <location evidence="1 18">Mitochondrion inner membrane</location>
        <topology evidence="1 18">Multi-pass membrane protein</topology>
    </subcellularLocation>
</comment>
<evidence type="ECO:0000256" key="7">
    <source>
        <dbReference type="ARBA" id="ARBA00022692"/>
    </source>
</evidence>
<feature type="transmembrane region" description="Helical" evidence="18">
    <location>
        <begin position="6"/>
        <end position="30"/>
    </location>
</feature>
<comment type="similarity">
    <text evidence="2 18">Belongs to the complex I subunit 2 family.</text>
</comment>
<dbReference type="GO" id="GO:0008137">
    <property type="term" value="F:NADH dehydrogenase (ubiquinone) activity"/>
    <property type="evidence" value="ECO:0007669"/>
    <property type="project" value="UniProtKB-EC"/>
</dbReference>
<evidence type="ECO:0000259" key="19">
    <source>
        <dbReference type="Pfam" id="PF00361"/>
    </source>
</evidence>
<keyword evidence="5" id="KW-0813">Transport</keyword>
<accession>A0A0S2LLN4</accession>
<keyword evidence="8 18" id="KW-0999">Mitochondrion inner membrane</keyword>
<dbReference type="EC" id="7.1.1.2" evidence="3 18"/>
<feature type="transmembrane region" description="Helical" evidence="18">
    <location>
        <begin position="232"/>
        <end position="254"/>
    </location>
</feature>
<dbReference type="InterPro" id="IPR050175">
    <property type="entry name" value="Complex_I_Subunit_2"/>
</dbReference>
<evidence type="ECO:0000256" key="8">
    <source>
        <dbReference type="ARBA" id="ARBA00022792"/>
    </source>
</evidence>
<feature type="domain" description="NADH:quinone oxidoreductase/Mrp antiporter transmembrane" evidence="19">
    <location>
        <begin position="23"/>
        <end position="285"/>
    </location>
</feature>
<reference evidence="21" key="1">
    <citation type="journal article" date="2016" name="Mol. Biol. Evol.">
        <title>Shotgun Mitogenomics Provides a Reference Phylogenetic Framework and Timescale for Living Xenarthrans.</title>
        <authorList>
            <person name="Gibb G.C."/>
            <person name="Condamine F.L."/>
            <person name="Kuch M."/>
            <person name="Enk J."/>
            <person name="Moraes-Barros N."/>
            <person name="Superina M."/>
            <person name="Poinar H.N."/>
            <person name="Delsuc F."/>
        </authorList>
    </citation>
    <scope>NUCLEOTIDE SEQUENCE</scope>
</reference>
<evidence type="ECO:0000256" key="9">
    <source>
        <dbReference type="ARBA" id="ARBA00022967"/>
    </source>
</evidence>
<evidence type="ECO:0000256" key="5">
    <source>
        <dbReference type="ARBA" id="ARBA00022448"/>
    </source>
</evidence>
<evidence type="ECO:0000256" key="6">
    <source>
        <dbReference type="ARBA" id="ARBA00022660"/>
    </source>
</evidence>
<sequence length="347" mass="39230">MNPTVFAIILLNLFLGTMITMISSHWLLIWMGLEMNMFSMIPILMIKPNPRSTEAATKYFLTQATASMLLMLAVIINLTYSGQWTIMKMFNPLASYTMTAALAMKLGLAPFHFWVPEVTQGTPLMPGMILLTWQKLAPMTIMYQIHSTINFNMILTMAILSIMIGGWGGLNQTQLRKIMAYSSIAHMGWMTSIISFNPSLTILNLVIYLIMTITMFILFINNSSTTTLSMSLMWNKAPILTTMTLTTLLSMGGLPPLSGFIPKWMIIQELTKNNMILLPTVMAMLALLNLYFYMRLVYSTSLTMFPSMNNMKMKWKIKSTKFPPLTPTLIILSAMMIPLTPMMITLN</sequence>
<dbReference type="InterPro" id="IPR010933">
    <property type="entry name" value="NADH_DH_su2_C"/>
</dbReference>
<keyword evidence="12 18" id="KW-0520">NAD</keyword>
<keyword evidence="11 18" id="KW-1133">Transmembrane helix</keyword>
<evidence type="ECO:0000256" key="17">
    <source>
        <dbReference type="ARBA" id="ARBA00049551"/>
    </source>
</evidence>
<keyword evidence="9 18" id="KW-1278">Translocase</keyword>
<feature type="domain" description="NADH dehydrogenase subunit 2 C-terminal" evidence="20">
    <location>
        <begin position="290"/>
        <end position="344"/>
    </location>
</feature>
<dbReference type="PANTHER" id="PTHR46552:SF1">
    <property type="entry name" value="NADH-UBIQUINONE OXIDOREDUCTASE CHAIN 2"/>
    <property type="match status" value="1"/>
</dbReference>
<feature type="transmembrane region" description="Helical" evidence="18">
    <location>
        <begin position="322"/>
        <end position="344"/>
    </location>
</feature>
<evidence type="ECO:0000256" key="2">
    <source>
        <dbReference type="ARBA" id="ARBA00007012"/>
    </source>
</evidence>
<comment type="subunit">
    <text evidence="16">Core subunit of respiratory chain NADH dehydrogenase (Complex I) which is composed of 45 different subunits. Interacts with TMEM242.</text>
</comment>
<dbReference type="GO" id="GO:0005743">
    <property type="term" value="C:mitochondrial inner membrane"/>
    <property type="evidence" value="ECO:0007669"/>
    <property type="project" value="UniProtKB-SubCell"/>
</dbReference>
<evidence type="ECO:0000256" key="18">
    <source>
        <dbReference type="RuleBase" id="RU003403"/>
    </source>
</evidence>
<evidence type="ECO:0000256" key="10">
    <source>
        <dbReference type="ARBA" id="ARBA00022982"/>
    </source>
</evidence>
<evidence type="ECO:0000256" key="1">
    <source>
        <dbReference type="ARBA" id="ARBA00004448"/>
    </source>
</evidence>
<dbReference type="InterPro" id="IPR003917">
    <property type="entry name" value="NADH_UbQ_OxRdtase_chain2"/>
</dbReference>
<keyword evidence="14 18" id="KW-0496">Mitochondrion</keyword>
<feature type="transmembrane region" description="Helical" evidence="18">
    <location>
        <begin position="59"/>
        <end position="81"/>
    </location>
</feature>
<dbReference type="GeneID" id="26377354"/>
<dbReference type="AlphaFoldDB" id="A0A0S2LLN4"/>
<dbReference type="PRINTS" id="PR01436">
    <property type="entry name" value="NADHDHGNASE2"/>
</dbReference>
<dbReference type="EMBL" id="KT818529">
    <property type="protein sequence ID" value="ALO62267.1"/>
    <property type="molecule type" value="Genomic_DNA"/>
</dbReference>
<gene>
    <name evidence="21" type="primary">ND2</name>
</gene>
<comment type="catalytic activity">
    <reaction evidence="17 18">
        <text>a ubiquinone + NADH + 5 H(+)(in) = a ubiquinol + NAD(+) + 4 H(+)(out)</text>
        <dbReference type="Rhea" id="RHEA:29091"/>
        <dbReference type="Rhea" id="RHEA-COMP:9565"/>
        <dbReference type="Rhea" id="RHEA-COMP:9566"/>
        <dbReference type="ChEBI" id="CHEBI:15378"/>
        <dbReference type="ChEBI" id="CHEBI:16389"/>
        <dbReference type="ChEBI" id="CHEBI:17976"/>
        <dbReference type="ChEBI" id="CHEBI:57540"/>
        <dbReference type="ChEBI" id="CHEBI:57945"/>
        <dbReference type="EC" id="7.1.1.2"/>
    </reaction>
</comment>
<keyword evidence="7 18" id="KW-0812">Transmembrane</keyword>
<dbReference type="PANTHER" id="PTHR46552">
    <property type="entry name" value="NADH-UBIQUINONE OXIDOREDUCTASE CHAIN 2"/>
    <property type="match status" value="1"/>
</dbReference>
<proteinExistence type="inferred from homology"/>
<evidence type="ECO:0000313" key="21">
    <source>
        <dbReference type="EMBL" id="ALO62267.1"/>
    </source>
</evidence>
<dbReference type="Pfam" id="PF00361">
    <property type="entry name" value="Proton_antipo_M"/>
    <property type="match status" value="1"/>
</dbReference>
<evidence type="ECO:0000256" key="16">
    <source>
        <dbReference type="ARBA" id="ARBA00029481"/>
    </source>
</evidence>
<dbReference type="GO" id="GO:0006120">
    <property type="term" value="P:mitochondrial electron transport, NADH to ubiquinone"/>
    <property type="evidence" value="ECO:0007669"/>
    <property type="project" value="InterPro"/>
</dbReference>
<organism evidence="21">
    <name type="scientific">Cabassous tatouay</name>
    <name type="common">greater naked-tailed armadillo</name>
    <dbReference type="NCBI Taxonomy" id="1756214"/>
    <lineage>
        <taxon>Eukaryota</taxon>
        <taxon>Metazoa</taxon>
        <taxon>Chordata</taxon>
        <taxon>Craniata</taxon>
        <taxon>Vertebrata</taxon>
        <taxon>Euteleostomi</taxon>
        <taxon>Mammalia</taxon>
        <taxon>Eutheria</taxon>
        <taxon>Xenarthra</taxon>
        <taxon>Cingulata</taxon>
        <taxon>Chlamyphoridae</taxon>
        <taxon>Cabassous</taxon>
    </lineage>
</organism>
<dbReference type="Pfam" id="PF06444">
    <property type="entry name" value="NADH_dehy_S2_C"/>
    <property type="match status" value="1"/>
</dbReference>
<evidence type="ECO:0000256" key="3">
    <source>
        <dbReference type="ARBA" id="ARBA00012944"/>
    </source>
</evidence>
<keyword evidence="15 18" id="KW-0472">Membrane</keyword>
<keyword evidence="13 18" id="KW-0830">Ubiquinone</keyword>
<evidence type="ECO:0000259" key="20">
    <source>
        <dbReference type="Pfam" id="PF06444"/>
    </source>
</evidence>
<evidence type="ECO:0000256" key="14">
    <source>
        <dbReference type="ARBA" id="ARBA00023128"/>
    </source>
</evidence>
<dbReference type="RefSeq" id="YP_009184271.1">
    <property type="nucleotide sequence ID" value="NC_028558.1"/>
</dbReference>
<evidence type="ECO:0000256" key="11">
    <source>
        <dbReference type="ARBA" id="ARBA00022989"/>
    </source>
</evidence>
<evidence type="ECO:0000256" key="12">
    <source>
        <dbReference type="ARBA" id="ARBA00023027"/>
    </source>
</evidence>
<keyword evidence="10 18" id="KW-0249">Electron transport</keyword>
<protein>
    <recommendedName>
        <fullName evidence="4 18">NADH-ubiquinone oxidoreductase chain 2</fullName>
        <ecNumber evidence="3 18">7.1.1.2</ecNumber>
    </recommendedName>
</protein>
<evidence type="ECO:0000256" key="13">
    <source>
        <dbReference type="ARBA" id="ARBA00023075"/>
    </source>
</evidence>
<dbReference type="InterPro" id="IPR001750">
    <property type="entry name" value="ND/Mrp_TM"/>
</dbReference>
<evidence type="ECO:0000256" key="4">
    <source>
        <dbReference type="ARBA" id="ARBA00021008"/>
    </source>
</evidence>
<feature type="transmembrane region" description="Helical" evidence="18">
    <location>
        <begin position="151"/>
        <end position="171"/>
    </location>
</feature>